<keyword evidence="1" id="KW-0812">Transmembrane</keyword>
<keyword evidence="1" id="KW-0472">Membrane</keyword>
<evidence type="ECO:0000313" key="2">
    <source>
        <dbReference type="EMBL" id="GGO00386.1"/>
    </source>
</evidence>
<dbReference type="AlphaFoldDB" id="A0A830GR81"/>
<reference evidence="2" key="2">
    <citation type="submission" date="2020-09" db="EMBL/GenBank/DDBJ databases">
        <authorList>
            <person name="Sun Q."/>
            <person name="Ohkuma M."/>
        </authorList>
    </citation>
    <scope>NUCLEOTIDE SEQUENCE</scope>
    <source>
        <strain evidence="2">JCM 17820</strain>
    </source>
</reference>
<keyword evidence="3" id="KW-1185">Reference proteome</keyword>
<accession>A0A830GR81</accession>
<dbReference type="RefSeq" id="WP_189000640.1">
    <property type="nucleotide sequence ID" value="NZ_BMOU01000006.1"/>
</dbReference>
<evidence type="ECO:0000313" key="3">
    <source>
        <dbReference type="Proteomes" id="UP000605784"/>
    </source>
</evidence>
<evidence type="ECO:0000256" key="1">
    <source>
        <dbReference type="SAM" id="Phobius"/>
    </source>
</evidence>
<comment type="caution">
    <text evidence="2">The sequence shown here is derived from an EMBL/GenBank/DDBJ whole genome shotgun (WGS) entry which is preliminary data.</text>
</comment>
<keyword evidence="1" id="KW-1133">Transmembrane helix</keyword>
<organism evidence="2 3">
    <name type="scientific">Haloarcula pellucida</name>
    <dbReference type="NCBI Taxonomy" id="1427151"/>
    <lineage>
        <taxon>Archaea</taxon>
        <taxon>Methanobacteriati</taxon>
        <taxon>Methanobacteriota</taxon>
        <taxon>Stenosarchaea group</taxon>
        <taxon>Halobacteria</taxon>
        <taxon>Halobacteriales</taxon>
        <taxon>Haloarculaceae</taxon>
        <taxon>Haloarcula</taxon>
    </lineage>
</organism>
<reference evidence="2" key="1">
    <citation type="journal article" date="2014" name="Int. J. Syst. Evol. Microbiol.">
        <title>Complete genome sequence of Corynebacterium casei LMG S-19264T (=DSM 44701T), isolated from a smear-ripened cheese.</title>
        <authorList>
            <consortium name="US DOE Joint Genome Institute (JGI-PGF)"/>
            <person name="Walter F."/>
            <person name="Albersmeier A."/>
            <person name="Kalinowski J."/>
            <person name="Ruckert C."/>
        </authorList>
    </citation>
    <scope>NUCLEOTIDE SEQUENCE</scope>
    <source>
        <strain evidence="2">JCM 17820</strain>
    </source>
</reference>
<feature type="transmembrane region" description="Helical" evidence="1">
    <location>
        <begin position="103"/>
        <end position="127"/>
    </location>
</feature>
<sequence length="128" mass="13036">MAAYQPGVCNIGSTQRRARRQAGIGSFGVAAAIVLAVVLSVLPTSTLWATAPFLFGGWLGVLQDYFQFCVAFGALARYDLSGSGGAAGSVAEREAVAADRKRAATILGIAAVLTVVSTALVVALGSFL</sequence>
<feature type="transmembrane region" description="Helical" evidence="1">
    <location>
        <begin position="22"/>
        <end position="42"/>
    </location>
</feature>
<dbReference type="EMBL" id="BMOU01000006">
    <property type="protein sequence ID" value="GGO00386.1"/>
    <property type="molecule type" value="Genomic_DNA"/>
</dbReference>
<gene>
    <name evidence="2" type="ORF">GCM10009030_32930</name>
</gene>
<name>A0A830GR81_9EURY</name>
<dbReference type="Proteomes" id="UP000605784">
    <property type="component" value="Unassembled WGS sequence"/>
</dbReference>
<proteinExistence type="predicted"/>
<protein>
    <submittedName>
        <fullName evidence="2">Uncharacterized protein</fullName>
    </submittedName>
</protein>
<feature type="transmembrane region" description="Helical" evidence="1">
    <location>
        <begin position="54"/>
        <end position="75"/>
    </location>
</feature>